<dbReference type="EMBL" id="MOEC01000071">
    <property type="protein sequence ID" value="OIS90242.1"/>
    <property type="molecule type" value="Genomic_DNA"/>
</dbReference>
<evidence type="ECO:0000313" key="1">
    <source>
        <dbReference type="EMBL" id="OIS90242.1"/>
    </source>
</evidence>
<organism evidence="1 2">
    <name type="scientific">Brucella cytisi</name>
    <dbReference type="NCBI Taxonomy" id="407152"/>
    <lineage>
        <taxon>Bacteria</taxon>
        <taxon>Pseudomonadati</taxon>
        <taxon>Pseudomonadota</taxon>
        <taxon>Alphaproteobacteria</taxon>
        <taxon>Hyphomicrobiales</taxon>
        <taxon>Brucellaceae</taxon>
        <taxon>Brucella/Ochrobactrum group</taxon>
        <taxon>Brucella</taxon>
    </lineage>
</organism>
<proteinExistence type="predicted"/>
<evidence type="ECO:0000313" key="2">
    <source>
        <dbReference type="Proteomes" id="UP000182985"/>
    </source>
</evidence>
<dbReference type="AlphaFoldDB" id="A0A1J6HUG3"/>
<keyword evidence="2" id="KW-1185">Reference proteome</keyword>
<reference evidence="1 2" key="1">
    <citation type="submission" date="2016-10" db="EMBL/GenBank/DDBJ databases">
        <title>The Draft Genome Sequence of the Potato Rhizosphere Bacteria Ochrobactrum sp. IPA7.2.</title>
        <authorList>
            <person name="Gogoleva N.E."/>
            <person name="Khlopko Y.A."/>
            <person name="Burygin G.L."/>
            <person name="Plotnikov A.O."/>
        </authorList>
    </citation>
    <scope>NUCLEOTIDE SEQUENCE [LARGE SCALE GENOMIC DNA]</scope>
    <source>
        <strain evidence="1 2">IPA7.2</strain>
    </source>
</reference>
<accession>A0A1J6HUG3</accession>
<dbReference type="Proteomes" id="UP000182985">
    <property type="component" value="Unassembled WGS sequence"/>
</dbReference>
<gene>
    <name evidence="1" type="ORF">BLA27_27865</name>
</gene>
<sequence length="94" mass="10778">MPLFSEASRIYTLEEVNFLRRVHSDAAKLLRTSDREYAEIDLSSTIIMLYESGLRDLGYITELAARLAHQKYQFRHPNDSFPAANSNLEAANKD</sequence>
<comment type="caution">
    <text evidence="1">The sequence shown here is derived from an EMBL/GenBank/DDBJ whole genome shotgun (WGS) entry which is preliminary data.</text>
</comment>
<dbReference type="OrthoDB" id="8455709at2"/>
<name>A0A1J6HUG3_9HYPH</name>
<dbReference type="RefSeq" id="WP_071634611.1">
    <property type="nucleotide sequence ID" value="NZ_MOEC01000071.1"/>
</dbReference>
<protein>
    <submittedName>
        <fullName evidence="1">Uncharacterized protein</fullName>
    </submittedName>
</protein>